<dbReference type="AlphaFoldDB" id="A0A1A9GP47"/>
<dbReference type="KEGG" id="ndk:I601_3021"/>
<evidence type="ECO:0000313" key="3">
    <source>
        <dbReference type="Proteomes" id="UP000077868"/>
    </source>
</evidence>
<proteinExistence type="predicted"/>
<dbReference type="PATRIC" id="fig|1300347.3.peg.3019"/>
<sequence length="156" mass="16562">MRGRHEGAGMRARAALVGAAVLVGLLTGCSGDPFEAYCERVEEHQVALTEAVAAGGPDALLSVLPELQDLREAAPRDVADEWQQVVGRVEALSEALEDADVDPASYDREDPPDGIDDQQRAAIDGAARELVRPTTLAALGDIETQVRDVCGTPLYQ</sequence>
<dbReference type="STRING" id="1300347.I601_3021"/>
<dbReference type="PROSITE" id="PS51257">
    <property type="entry name" value="PROKAR_LIPOPROTEIN"/>
    <property type="match status" value="1"/>
</dbReference>
<organism evidence="2 3">
    <name type="scientific">Nocardioides dokdonensis FR1436</name>
    <dbReference type="NCBI Taxonomy" id="1300347"/>
    <lineage>
        <taxon>Bacteria</taxon>
        <taxon>Bacillati</taxon>
        <taxon>Actinomycetota</taxon>
        <taxon>Actinomycetes</taxon>
        <taxon>Propionibacteriales</taxon>
        <taxon>Nocardioidaceae</taxon>
        <taxon>Nocardioides</taxon>
    </lineage>
</organism>
<protein>
    <recommendedName>
        <fullName evidence="4">Lipoprotein</fullName>
    </recommendedName>
</protein>
<reference evidence="2 3" key="1">
    <citation type="submission" date="2016-03" db="EMBL/GenBank/DDBJ databases">
        <title>Complete genome sequence of a soil Actinobacterium, Nocardioides dokdonensis FR1436.</title>
        <authorList>
            <person name="Kwon S.-K."/>
            <person name="Kim K."/>
            <person name="Kim J.F."/>
        </authorList>
    </citation>
    <scope>NUCLEOTIDE SEQUENCE [LARGE SCALE GENOMIC DNA]</scope>
    <source>
        <strain evidence="2 3">FR1436</strain>
    </source>
</reference>
<name>A0A1A9GP47_9ACTN</name>
<keyword evidence="3" id="KW-1185">Reference proteome</keyword>
<feature type="region of interest" description="Disordered" evidence="1">
    <location>
        <begin position="97"/>
        <end position="117"/>
    </location>
</feature>
<evidence type="ECO:0000256" key="1">
    <source>
        <dbReference type="SAM" id="MobiDB-lite"/>
    </source>
</evidence>
<accession>A0A1A9GP47</accession>
<dbReference type="Proteomes" id="UP000077868">
    <property type="component" value="Chromosome"/>
</dbReference>
<dbReference type="EMBL" id="CP015079">
    <property type="protein sequence ID" value="ANH39432.1"/>
    <property type="molecule type" value="Genomic_DNA"/>
</dbReference>
<evidence type="ECO:0008006" key="4">
    <source>
        <dbReference type="Google" id="ProtNLM"/>
    </source>
</evidence>
<evidence type="ECO:0000313" key="2">
    <source>
        <dbReference type="EMBL" id="ANH39432.1"/>
    </source>
</evidence>
<gene>
    <name evidence="2" type="ORF">I601_3021</name>
</gene>